<feature type="compositionally biased region" description="Polar residues" evidence="1">
    <location>
        <begin position="331"/>
        <end position="357"/>
    </location>
</feature>
<gene>
    <name evidence="2" type="ORF">LOD99_10690</name>
</gene>
<name>A0AAV7KES3_9METZ</name>
<proteinExistence type="predicted"/>
<feature type="compositionally biased region" description="Basic residues" evidence="1">
    <location>
        <begin position="296"/>
        <end position="316"/>
    </location>
</feature>
<comment type="caution">
    <text evidence="2">The sequence shown here is derived from an EMBL/GenBank/DDBJ whole genome shotgun (WGS) entry which is preliminary data.</text>
</comment>
<evidence type="ECO:0000313" key="2">
    <source>
        <dbReference type="EMBL" id="KAI6659758.1"/>
    </source>
</evidence>
<feature type="region of interest" description="Disordered" evidence="1">
    <location>
        <begin position="296"/>
        <end position="357"/>
    </location>
</feature>
<feature type="region of interest" description="Disordered" evidence="1">
    <location>
        <begin position="249"/>
        <end position="270"/>
    </location>
</feature>
<feature type="region of interest" description="Disordered" evidence="1">
    <location>
        <begin position="462"/>
        <end position="489"/>
    </location>
</feature>
<evidence type="ECO:0000313" key="3">
    <source>
        <dbReference type="Proteomes" id="UP001165289"/>
    </source>
</evidence>
<accession>A0AAV7KES3</accession>
<feature type="region of interest" description="Disordered" evidence="1">
    <location>
        <begin position="539"/>
        <end position="558"/>
    </location>
</feature>
<feature type="compositionally biased region" description="Polar residues" evidence="1">
    <location>
        <begin position="375"/>
        <end position="384"/>
    </location>
</feature>
<feature type="region of interest" description="Disordered" evidence="1">
    <location>
        <begin position="44"/>
        <end position="69"/>
    </location>
</feature>
<feature type="compositionally biased region" description="Polar residues" evidence="1">
    <location>
        <begin position="539"/>
        <end position="553"/>
    </location>
</feature>
<feature type="compositionally biased region" description="Polar residues" evidence="1">
    <location>
        <begin position="50"/>
        <end position="59"/>
    </location>
</feature>
<organism evidence="2 3">
    <name type="scientific">Oopsacas minuta</name>
    <dbReference type="NCBI Taxonomy" id="111878"/>
    <lineage>
        <taxon>Eukaryota</taxon>
        <taxon>Metazoa</taxon>
        <taxon>Porifera</taxon>
        <taxon>Hexactinellida</taxon>
        <taxon>Hexasterophora</taxon>
        <taxon>Lyssacinosida</taxon>
        <taxon>Leucopsacidae</taxon>
        <taxon>Oopsacas</taxon>
    </lineage>
</organism>
<evidence type="ECO:0000256" key="1">
    <source>
        <dbReference type="SAM" id="MobiDB-lite"/>
    </source>
</evidence>
<feature type="region of interest" description="Disordered" evidence="1">
    <location>
        <begin position="375"/>
        <end position="419"/>
    </location>
</feature>
<dbReference type="EMBL" id="JAKMXF010000051">
    <property type="protein sequence ID" value="KAI6659758.1"/>
    <property type="molecule type" value="Genomic_DNA"/>
</dbReference>
<dbReference type="Proteomes" id="UP001165289">
    <property type="component" value="Unassembled WGS sequence"/>
</dbReference>
<protein>
    <submittedName>
        <fullName evidence="2">Uncharacterized protein</fullName>
    </submittedName>
</protein>
<sequence length="571" mass="64254">MSDSPQLPRNLVTMERQKNAIDAFPSLKYRSSHKLSHDFIEENSDKRKSLPSTFHQVHPSNRDSNRISESSYGYVPYQPAPTPLNETVPRQSGHYEVLHSPTQFPVYCNLPFQNTEIAPSFVPLTRHNMADDTSQDSLDYIHGAPHRPRNNAFITPENDTFQPVKFITPDEDKPHTSHRSLVTPVSTRLFISTTPVDPDMVSLSASQDCIYHNDKNTQKKCIKLLSQSMNLNPDITSWVIPPTARVKRHSLASAGHSSINQSDESLEWQPNRADGMEQRKDKVFGKIISGIVGLFRHRPKRKNRQSSRKVDKRKSKIGVIEHLTPSGAPSHLTSTPRELSPLSRTSVSYQPHATHSNSPQITLFKELSVPLTSSPIKRASNVSRDTIRPQFDRQPSNQSNVSQDHTTSKPNKRHIKPTTLPLRQDDVYENLPFQKCATKPPLPHSNSIYSNIEEMARTCSDTLPPITSRTPEPIKPRSISDTKNRTGFPDGIPYAGLRKSVAMEQKNVRDVGSTPTFTNPDKIPDHLTNNSLIRAEISTGPTQRKYSVPTTSTPHDHLSPLNRFNSVETLC</sequence>
<reference evidence="2 3" key="1">
    <citation type="journal article" date="2023" name="BMC Biol.">
        <title>The compact genome of the sponge Oopsacas minuta (Hexactinellida) is lacking key metazoan core genes.</title>
        <authorList>
            <person name="Santini S."/>
            <person name="Schenkelaars Q."/>
            <person name="Jourda C."/>
            <person name="Duchesne M."/>
            <person name="Belahbib H."/>
            <person name="Rocher C."/>
            <person name="Selva M."/>
            <person name="Riesgo A."/>
            <person name="Vervoort M."/>
            <person name="Leys S.P."/>
            <person name="Kodjabachian L."/>
            <person name="Le Bivic A."/>
            <person name="Borchiellini C."/>
            <person name="Claverie J.M."/>
            <person name="Renard E."/>
        </authorList>
    </citation>
    <scope>NUCLEOTIDE SEQUENCE [LARGE SCALE GENOMIC DNA]</scope>
    <source>
        <strain evidence="2">SPO-2</strain>
    </source>
</reference>
<keyword evidence="3" id="KW-1185">Reference proteome</keyword>
<feature type="compositionally biased region" description="Polar residues" evidence="1">
    <location>
        <begin position="393"/>
        <end position="409"/>
    </location>
</feature>
<dbReference type="AlphaFoldDB" id="A0AAV7KES3"/>
<feature type="compositionally biased region" description="Basic and acidic residues" evidence="1">
    <location>
        <begin position="472"/>
        <end position="484"/>
    </location>
</feature>